<dbReference type="PANTHER" id="PTHR23028">
    <property type="entry name" value="ACETYLTRANSFERASE"/>
    <property type="match status" value="1"/>
</dbReference>
<feature type="transmembrane region" description="Helical" evidence="1">
    <location>
        <begin position="276"/>
        <end position="299"/>
    </location>
</feature>
<evidence type="ECO:0000313" key="3">
    <source>
        <dbReference type="EMBL" id="SMB92587.1"/>
    </source>
</evidence>
<keyword evidence="1" id="KW-0472">Membrane</keyword>
<dbReference type="Proteomes" id="UP000192266">
    <property type="component" value="Unassembled WGS sequence"/>
</dbReference>
<feature type="transmembrane region" description="Helical" evidence="1">
    <location>
        <begin position="181"/>
        <end position="201"/>
    </location>
</feature>
<dbReference type="EMBL" id="FWWW01000060">
    <property type="protein sequence ID" value="SMB92587.1"/>
    <property type="molecule type" value="Genomic_DNA"/>
</dbReference>
<protein>
    <submittedName>
        <fullName evidence="3">Acyltransferase 3</fullName>
    </submittedName>
</protein>
<organism evidence="3 4">
    <name type="scientific">Hymenobacter roseosalivarius DSM 11622</name>
    <dbReference type="NCBI Taxonomy" id="645990"/>
    <lineage>
        <taxon>Bacteria</taxon>
        <taxon>Pseudomonadati</taxon>
        <taxon>Bacteroidota</taxon>
        <taxon>Cytophagia</taxon>
        <taxon>Cytophagales</taxon>
        <taxon>Hymenobacteraceae</taxon>
        <taxon>Hymenobacter</taxon>
    </lineage>
</organism>
<gene>
    <name evidence="3" type="ORF">SAMN00120144_3641</name>
</gene>
<dbReference type="PANTHER" id="PTHR23028:SF53">
    <property type="entry name" value="ACYL_TRANSF_3 DOMAIN-CONTAINING PROTEIN"/>
    <property type="match status" value="1"/>
</dbReference>
<feature type="transmembrane region" description="Helical" evidence="1">
    <location>
        <begin position="237"/>
        <end position="255"/>
    </location>
</feature>
<name>A0A1W1VGS5_9BACT</name>
<dbReference type="InterPro" id="IPR050879">
    <property type="entry name" value="Acyltransferase_3"/>
</dbReference>
<dbReference type="InterPro" id="IPR002656">
    <property type="entry name" value="Acyl_transf_3_dom"/>
</dbReference>
<evidence type="ECO:0000259" key="2">
    <source>
        <dbReference type="Pfam" id="PF01757"/>
    </source>
</evidence>
<feature type="transmembrane region" description="Helical" evidence="1">
    <location>
        <begin position="140"/>
        <end position="169"/>
    </location>
</feature>
<dbReference type="GO" id="GO:0016020">
    <property type="term" value="C:membrane"/>
    <property type="evidence" value="ECO:0007669"/>
    <property type="project" value="TreeGrafter"/>
</dbReference>
<feature type="transmembrane region" description="Helical" evidence="1">
    <location>
        <begin position="7"/>
        <end position="25"/>
    </location>
</feature>
<dbReference type="OrthoDB" id="9796461at2"/>
<keyword evidence="4" id="KW-1185">Reference proteome</keyword>
<accession>A0A1W1VGS5</accession>
<reference evidence="3 4" key="1">
    <citation type="submission" date="2017-04" db="EMBL/GenBank/DDBJ databases">
        <authorList>
            <person name="Afonso C.L."/>
            <person name="Miller P.J."/>
            <person name="Scott M.A."/>
            <person name="Spackman E."/>
            <person name="Goraichik I."/>
            <person name="Dimitrov K.M."/>
            <person name="Suarez D.L."/>
            <person name="Swayne D.E."/>
        </authorList>
    </citation>
    <scope>NUCLEOTIDE SEQUENCE [LARGE SCALE GENOMIC DNA]</scope>
    <source>
        <strain evidence="3 4">DSM 11622</strain>
    </source>
</reference>
<evidence type="ECO:0000256" key="1">
    <source>
        <dbReference type="SAM" id="Phobius"/>
    </source>
</evidence>
<feature type="transmembrane region" description="Helical" evidence="1">
    <location>
        <begin position="37"/>
        <end position="56"/>
    </location>
</feature>
<dbReference type="RefSeq" id="WP_084444778.1">
    <property type="nucleotide sequence ID" value="NZ_FWWW01000060.1"/>
</dbReference>
<dbReference type="GO" id="GO:0016747">
    <property type="term" value="F:acyltransferase activity, transferring groups other than amino-acyl groups"/>
    <property type="evidence" value="ECO:0007669"/>
    <property type="project" value="InterPro"/>
</dbReference>
<evidence type="ECO:0000313" key="4">
    <source>
        <dbReference type="Proteomes" id="UP000192266"/>
    </source>
</evidence>
<dbReference type="Pfam" id="PF01757">
    <property type="entry name" value="Acyl_transf_3"/>
    <property type="match status" value="1"/>
</dbReference>
<feature type="domain" description="Acyltransferase 3" evidence="2">
    <location>
        <begin position="5"/>
        <end position="333"/>
    </location>
</feature>
<keyword evidence="3" id="KW-0012">Acyltransferase</keyword>
<keyword evidence="1" id="KW-0812">Transmembrane</keyword>
<keyword evidence="1" id="KW-1133">Transmembrane helix</keyword>
<dbReference type="AlphaFoldDB" id="A0A1W1VGS5"/>
<feature type="transmembrane region" description="Helical" evidence="1">
    <location>
        <begin position="213"/>
        <end position="231"/>
    </location>
</feature>
<feature type="transmembrane region" description="Helical" evidence="1">
    <location>
        <begin position="314"/>
        <end position="336"/>
    </location>
</feature>
<keyword evidence="3" id="KW-0808">Transferase</keyword>
<sequence>MRYIAQLDAMRAIAIMFVLINHTLPKSHPLFQLSDKVSGPDIFFTISGFLITALLLKDRKAVTLQRLTKPGVFLNFFVKRAFRIYPAYYLLVAVDCMLKGASAASYGNYLYFTSNFVIYQQQDWGPLSHLWTMAVEQQFYLLWPFVLVLLPRPWLPFAMALFVGIGLYSQRTLPTTGFSHVLPQTCFDALGLGALLAWVLIEKPQYFDKVYRGLCVLALSSVALMIGSSAFNLHPPLQQRTLVALLVVWLIGYFVSLGEKEGGVLNVVFTNKTLIFIGKISYGIYLYHLTVLYCSYPLLNRLNSYLPFYERCAYGYWVVETLLLIFALAWCSWKYVELPLNALSKYLVSKKTTPPRAAPAAV</sequence>
<dbReference type="GO" id="GO:0000271">
    <property type="term" value="P:polysaccharide biosynthetic process"/>
    <property type="evidence" value="ECO:0007669"/>
    <property type="project" value="TreeGrafter"/>
</dbReference>
<proteinExistence type="predicted"/>